<evidence type="ECO:0008006" key="4">
    <source>
        <dbReference type="Google" id="ProtNLM"/>
    </source>
</evidence>
<feature type="chain" id="PRO_5045272553" description="Lipoprotein" evidence="1">
    <location>
        <begin position="21"/>
        <end position="127"/>
    </location>
</feature>
<evidence type="ECO:0000313" key="3">
    <source>
        <dbReference type="Proteomes" id="UP001501757"/>
    </source>
</evidence>
<reference evidence="2 3" key="1">
    <citation type="journal article" date="2019" name="Int. J. Syst. Evol. Microbiol.">
        <title>The Global Catalogue of Microorganisms (GCM) 10K type strain sequencing project: providing services to taxonomists for standard genome sequencing and annotation.</title>
        <authorList>
            <consortium name="The Broad Institute Genomics Platform"/>
            <consortium name="The Broad Institute Genome Sequencing Center for Infectious Disease"/>
            <person name="Wu L."/>
            <person name="Ma J."/>
        </authorList>
    </citation>
    <scope>NUCLEOTIDE SEQUENCE [LARGE SCALE GENOMIC DNA]</scope>
    <source>
        <strain evidence="2 3">JCM 13378</strain>
    </source>
</reference>
<sequence>MRGNAILFCSVLLSACQGTAMQMVPAVITNPSAEVKAELQQVIQQAIGVAATPMLETALTDSHKLLLERQALRDTQGRLLNGRHNEPPLVFELYLSSGICQLVQVGSEQSFALKQAKCRPLATSDKY</sequence>
<name>A0ABN0WPN9_9ALTE</name>
<evidence type="ECO:0000313" key="2">
    <source>
        <dbReference type="EMBL" id="GAA0343573.1"/>
    </source>
</evidence>
<keyword evidence="3" id="KW-1185">Reference proteome</keyword>
<organism evidence="2 3">
    <name type="scientific">Bowmanella denitrificans</name>
    <dbReference type="NCBI Taxonomy" id="366582"/>
    <lineage>
        <taxon>Bacteria</taxon>
        <taxon>Pseudomonadati</taxon>
        <taxon>Pseudomonadota</taxon>
        <taxon>Gammaproteobacteria</taxon>
        <taxon>Alteromonadales</taxon>
        <taxon>Alteromonadaceae</taxon>
        <taxon>Bowmanella</taxon>
    </lineage>
</organism>
<dbReference type="PROSITE" id="PS51257">
    <property type="entry name" value="PROKAR_LIPOPROTEIN"/>
    <property type="match status" value="1"/>
</dbReference>
<keyword evidence="1" id="KW-0732">Signal</keyword>
<gene>
    <name evidence="2" type="ORF">GCM10009092_05210</name>
</gene>
<proteinExistence type="predicted"/>
<protein>
    <recommendedName>
        <fullName evidence="4">Lipoprotein</fullName>
    </recommendedName>
</protein>
<dbReference type="EMBL" id="BAAAEI010000003">
    <property type="protein sequence ID" value="GAA0343573.1"/>
    <property type="molecule type" value="Genomic_DNA"/>
</dbReference>
<comment type="caution">
    <text evidence="2">The sequence shown here is derived from an EMBL/GenBank/DDBJ whole genome shotgun (WGS) entry which is preliminary data.</text>
</comment>
<feature type="signal peptide" evidence="1">
    <location>
        <begin position="1"/>
        <end position="20"/>
    </location>
</feature>
<dbReference type="RefSeq" id="WP_343841396.1">
    <property type="nucleotide sequence ID" value="NZ_BAAAEI010000003.1"/>
</dbReference>
<dbReference type="Proteomes" id="UP001501757">
    <property type="component" value="Unassembled WGS sequence"/>
</dbReference>
<accession>A0ABN0WPN9</accession>
<evidence type="ECO:0000256" key="1">
    <source>
        <dbReference type="SAM" id="SignalP"/>
    </source>
</evidence>